<gene>
    <name evidence="5" type="ORF">GCM10007301_41880</name>
</gene>
<dbReference type="AlphaFoldDB" id="A0A917C8B1"/>
<sequence length="207" mass="22638">MAMAAQRPQAYDPLDITPTLPVAPPLSARLRLLLDEAGQALGRAAGGDMDRARGCIARAAALLREDAVERQEMARSEPARGQLAPWQVRAVTRFVETHIARNIAIEELAALARLSPSHFSKRFRGSMGLSPYNYVIARRVALAQEVMTSTDEGLSEIALRCGFSDQAHFSRVFKRVTGDSPNAWRRLQRGRAGSARREGLAAAAFDN</sequence>
<dbReference type="PANTHER" id="PTHR46796">
    <property type="entry name" value="HTH-TYPE TRANSCRIPTIONAL ACTIVATOR RHAS-RELATED"/>
    <property type="match status" value="1"/>
</dbReference>
<dbReference type="EMBL" id="BMCT01000007">
    <property type="protein sequence ID" value="GGF77553.1"/>
    <property type="molecule type" value="Genomic_DNA"/>
</dbReference>
<name>A0A917C8B1_9HYPH</name>
<dbReference type="GO" id="GO:0043565">
    <property type="term" value="F:sequence-specific DNA binding"/>
    <property type="evidence" value="ECO:0007669"/>
    <property type="project" value="InterPro"/>
</dbReference>
<evidence type="ECO:0000313" key="6">
    <source>
        <dbReference type="Proteomes" id="UP000606044"/>
    </source>
</evidence>
<dbReference type="PRINTS" id="PR00032">
    <property type="entry name" value="HTHARAC"/>
</dbReference>
<keyword evidence="1" id="KW-0805">Transcription regulation</keyword>
<dbReference type="SMART" id="SM00342">
    <property type="entry name" value="HTH_ARAC"/>
    <property type="match status" value="1"/>
</dbReference>
<keyword evidence="2" id="KW-0238">DNA-binding</keyword>
<evidence type="ECO:0000259" key="4">
    <source>
        <dbReference type="PROSITE" id="PS01124"/>
    </source>
</evidence>
<protein>
    <recommendedName>
        <fullName evidence="4">HTH araC/xylS-type domain-containing protein</fullName>
    </recommendedName>
</protein>
<feature type="domain" description="HTH araC/xylS-type" evidence="4">
    <location>
        <begin position="89"/>
        <end position="187"/>
    </location>
</feature>
<dbReference type="Proteomes" id="UP000606044">
    <property type="component" value="Unassembled WGS sequence"/>
</dbReference>
<organism evidence="5 6">
    <name type="scientific">Azorhizobium oxalatiphilum</name>
    <dbReference type="NCBI Taxonomy" id="980631"/>
    <lineage>
        <taxon>Bacteria</taxon>
        <taxon>Pseudomonadati</taxon>
        <taxon>Pseudomonadota</taxon>
        <taxon>Alphaproteobacteria</taxon>
        <taxon>Hyphomicrobiales</taxon>
        <taxon>Xanthobacteraceae</taxon>
        <taxon>Azorhizobium</taxon>
    </lineage>
</organism>
<dbReference type="RefSeq" id="WP_188582248.1">
    <property type="nucleotide sequence ID" value="NZ_BMCT01000007.1"/>
</dbReference>
<accession>A0A917C8B1</accession>
<dbReference type="PROSITE" id="PS01124">
    <property type="entry name" value="HTH_ARAC_FAMILY_2"/>
    <property type="match status" value="1"/>
</dbReference>
<dbReference type="GO" id="GO:0003700">
    <property type="term" value="F:DNA-binding transcription factor activity"/>
    <property type="evidence" value="ECO:0007669"/>
    <property type="project" value="InterPro"/>
</dbReference>
<dbReference type="InterPro" id="IPR050204">
    <property type="entry name" value="AraC_XylS_family_regulators"/>
</dbReference>
<dbReference type="SUPFAM" id="SSF46689">
    <property type="entry name" value="Homeodomain-like"/>
    <property type="match status" value="2"/>
</dbReference>
<keyword evidence="6" id="KW-1185">Reference proteome</keyword>
<keyword evidence="3" id="KW-0804">Transcription</keyword>
<evidence type="ECO:0000256" key="1">
    <source>
        <dbReference type="ARBA" id="ARBA00023015"/>
    </source>
</evidence>
<reference evidence="5" key="1">
    <citation type="journal article" date="2014" name="Int. J. Syst. Evol. Microbiol.">
        <title>Complete genome sequence of Corynebacterium casei LMG S-19264T (=DSM 44701T), isolated from a smear-ripened cheese.</title>
        <authorList>
            <consortium name="US DOE Joint Genome Institute (JGI-PGF)"/>
            <person name="Walter F."/>
            <person name="Albersmeier A."/>
            <person name="Kalinowski J."/>
            <person name="Ruckert C."/>
        </authorList>
    </citation>
    <scope>NUCLEOTIDE SEQUENCE</scope>
    <source>
        <strain evidence="5">CCM 7897</strain>
    </source>
</reference>
<reference evidence="5" key="2">
    <citation type="submission" date="2020-09" db="EMBL/GenBank/DDBJ databases">
        <authorList>
            <person name="Sun Q."/>
            <person name="Sedlacek I."/>
        </authorList>
    </citation>
    <scope>NUCLEOTIDE SEQUENCE</scope>
    <source>
        <strain evidence="5">CCM 7897</strain>
    </source>
</reference>
<dbReference type="PROSITE" id="PS00041">
    <property type="entry name" value="HTH_ARAC_FAMILY_1"/>
    <property type="match status" value="1"/>
</dbReference>
<evidence type="ECO:0000256" key="3">
    <source>
        <dbReference type="ARBA" id="ARBA00023163"/>
    </source>
</evidence>
<evidence type="ECO:0000256" key="2">
    <source>
        <dbReference type="ARBA" id="ARBA00023125"/>
    </source>
</evidence>
<evidence type="ECO:0000313" key="5">
    <source>
        <dbReference type="EMBL" id="GGF77553.1"/>
    </source>
</evidence>
<dbReference type="InterPro" id="IPR018062">
    <property type="entry name" value="HTH_AraC-typ_CS"/>
</dbReference>
<comment type="caution">
    <text evidence="5">The sequence shown here is derived from an EMBL/GenBank/DDBJ whole genome shotgun (WGS) entry which is preliminary data.</text>
</comment>
<dbReference type="Pfam" id="PF12833">
    <property type="entry name" value="HTH_18"/>
    <property type="match status" value="1"/>
</dbReference>
<dbReference type="InterPro" id="IPR020449">
    <property type="entry name" value="Tscrpt_reg_AraC-type_HTH"/>
</dbReference>
<dbReference type="Gene3D" id="1.10.10.60">
    <property type="entry name" value="Homeodomain-like"/>
    <property type="match status" value="1"/>
</dbReference>
<proteinExistence type="predicted"/>
<dbReference type="InterPro" id="IPR018060">
    <property type="entry name" value="HTH_AraC"/>
</dbReference>
<dbReference type="PANTHER" id="PTHR46796:SF14">
    <property type="entry name" value="TRANSCRIPTIONAL REGULATORY PROTEIN"/>
    <property type="match status" value="1"/>
</dbReference>
<dbReference type="InterPro" id="IPR009057">
    <property type="entry name" value="Homeodomain-like_sf"/>
</dbReference>